<organism evidence="2 3">
    <name type="scientific">Macrococcoides caseolyticum</name>
    <dbReference type="NCBI Taxonomy" id="69966"/>
    <lineage>
        <taxon>Bacteria</taxon>
        <taxon>Bacillati</taxon>
        <taxon>Bacillota</taxon>
        <taxon>Bacilli</taxon>
        <taxon>Bacillales</taxon>
        <taxon>Staphylococcaceae</taxon>
        <taxon>Macrococcoides</taxon>
    </lineage>
</organism>
<protein>
    <submittedName>
        <fullName evidence="2">Lysophospholipase</fullName>
    </submittedName>
</protein>
<dbReference type="Proteomes" id="UP000233482">
    <property type="component" value="Unassembled WGS sequence"/>
</dbReference>
<accession>A0A855GR30</accession>
<dbReference type="AlphaFoldDB" id="A0A855GR30"/>
<dbReference type="InterPro" id="IPR022742">
    <property type="entry name" value="Hydrolase_4"/>
</dbReference>
<dbReference type="EMBL" id="PIXC01000034">
    <property type="protein sequence ID" value="PKE25275.1"/>
    <property type="molecule type" value="Genomic_DNA"/>
</dbReference>
<dbReference type="SUPFAM" id="SSF53474">
    <property type="entry name" value="alpha/beta-Hydrolases"/>
    <property type="match status" value="1"/>
</dbReference>
<dbReference type="PANTHER" id="PTHR11614">
    <property type="entry name" value="PHOSPHOLIPASE-RELATED"/>
    <property type="match status" value="1"/>
</dbReference>
<evidence type="ECO:0000259" key="1">
    <source>
        <dbReference type="Pfam" id="PF12146"/>
    </source>
</evidence>
<dbReference type="InterPro" id="IPR029058">
    <property type="entry name" value="AB_hydrolase_fold"/>
</dbReference>
<dbReference type="RefSeq" id="WP_007209252.1">
    <property type="nucleotide sequence ID" value="NZ_CP079952.1"/>
</dbReference>
<gene>
    <name evidence="2" type="ORF">CW686_11060</name>
</gene>
<reference evidence="2 3" key="1">
    <citation type="submission" date="2017-12" db="EMBL/GenBank/DDBJ databases">
        <title>Genomics of Macrococcus caseolyticus.</title>
        <authorList>
            <person name="MacFadyen A.C."/>
            <person name="Paterson G.K."/>
        </authorList>
    </citation>
    <scope>NUCLEOTIDE SEQUENCE [LARGE SCALE GENOMIC DNA]</scope>
    <source>
        <strain evidence="2 3">5788_EF188</strain>
    </source>
</reference>
<evidence type="ECO:0000313" key="2">
    <source>
        <dbReference type="EMBL" id="PKE25275.1"/>
    </source>
</evidence>
<dbReference type="Pfam" id="PF12146">
    <property type="entry name" value="Hydrolase_4"/>
    <property type="match status" value="1"/>
</dbReference>
<proteinExistence type="predicted"/>
<sequence>MAIHEVEFKSFNEIETVKGWIYTPIREPIGVVQIVHGYGEHSRRYLHMILTLNEAGFVVAADDHVGHGKTAYDSDNWSNWGDKGYMTMAEDEQKLRELIKEDYGDLPYFMFGHSMGSMIARLYATKYGEELDGLILCGTSEIFPEMENIVSELKAEIDAGNGEQVDPDYQNRMFEWMTERIENPNTPNDWISKDPDIVADHANDPFNNFTSVPNIQSLYQFAQMIQQILGTEWSEKVPTDIPIYNIAGDEDPVGRYGEGVYAVSNWLLETGHQVKTKLYSGYRHEIHNHREIRDEVVAGIIDFITEHARVKAN</sequence>
<dbReference type="Gene3D" id="3.40.50.1820">
    <property type="entry name" value="alpha/beta hydrolase"/>
    <property type="match status" value="1"/>
</dbReference>
<comment type="caution">
    <text evidence="2">The sequence shown here is derived from an EMBL/GenBank/DDBJ whole genome shotgun (WGS) entry which is preliminary data.</text>
</comment>
<name>A0A855GR30_9STAP</name>
<feature type="domain" description="Serine aminopeptidase S33" evidence="1">
    <location>
        <begin position="27"/>
        <end position="289"/>
    </location>
</feature>
<dbReference type="InterPro" id="IPR051044">
    <property type="entry name" value="MAG_DAG_Lipase"/>
</dbReference>
<evidence type="ECO:0000313" key="3">
    <source>
        <dbReference type="Proteomes" id="UP000233482"/>
    </source>
</evidence>